<accession>A0A3D8K582</accession>
<organism evidence="1 2">
    <name type="scientific">Trinickia dinghuensis</name>
    <dbReference type="NCBI Taxonomy" id="2291023"/>
    <lineage>
        <taxon>Bacteria</taxon>
        <taxon>Pseudomonadati</taxon>
        <taxon>Pseudomonadota</taxon>
        <taxon>Betaproteobacteria</taxon>
        <taxon>Burkholderiales</taxon>
        <taxon>Burkholderiaceae</taxon>
        <taxon>Trinickia</taxon>
    </lineage>
</organism>
<gene>
    <name evidence="1" type="ORF">DWV00_01440</name>
</gene>
<evidence type="ECO:0000313" key="2">
    <source>
        <dbReference type="Proteomes" id="UP000256838"/>
    </source>
</evidence>
<reference evidence="1 2" key="1">
    <citation type="submission" date="2018-08" db="EMBL/GenBank/DDBJ databases">
        <title>Paraburkholderia sp. DHOM06 isolated from forest soil.</title>
        <authorList>
            <person name="Gao Z.-H."/>
            <person name="Qiu L.-H."/>
        </authorList>
    </citation>
    <scope>NUCLEOTIDE SEQUENCE [LARGE SCALE GENOMIC DNA]</scope>
    <source>
        <strain evidence="1 2">DHOM06</strain>
    </source>
</reference>
<proteinExistence type="predicted"/>
<dbReference type="GO" id="GO:0008237">
    <property type="term" value="F:metallopeptidase activity"/>
    <property type="evidence" value="ECO:0007669"/>
    <property type="project" value="InterPro"/>
</dbReference>
<dbReference type="InterPro" id="IPR024079">
    <property type="entry name" value="MetalloPept_cat_dom_sf"/>
</dbReference>
<sequence>MAKTNIGAAFGTLVRNKLDDPGLALAARIACYLSHDITPARVRSIDSDLSFSIRSIGLRPTPGYSTEALINLRRASKLIHETRQSPPPHTPSPSNFDPVQHEAYIRRAKVASAAMPNRPGYYLASSYWAYSAHNDRVKTLSAWHEAAQLLAAGIGVAQSLNVPGNAQLFRRWFGTANALDVIGRLQRTRDGLVNQCTGLSYGGTAATGNPLDLKEGGFATDGGADRVGRLKEGEWGTAKAPRPYICLGVPFFNDSNTGGQPTRHHTYNSNGSMEVSRGGAIVHEATHLFARTDDVPLIDGLRGLIFAHLNAPPEERFRAAYGPWICYGLAQVRPDAAARNADNYRLFCEDAFVGRA</sequence>
<dbReference type="Gene3D" id="3.40.390.10">
    <property type="entry name" value="Collagenase (Catalytic Domain)"/>
    <property type="match status" value="1"/>
</dbReference>
<comment type="caution">
    <text evidence="1">The sequence shown here is derived from an EMBL/GenBank/DDBJ whole genome shotgun (WGS) entry which is preliminary data.</text>
</comment>
<dbReference type="SUPFAM" id="SSF55486">
    <property type="entry name" value="Metalloproteases ('zincins'), catalytic domain"/>
    <property type="match status" value="1"/>
</dbReference>
<evidence type="ECO:0008006" key="3">
    <source>
        <dbReference type="Google" id="ProtNLM"/>
    </source>
</evidence>
<evidence type="ECO:0000313" key="1">
    <source>
        <dbReference type="EMBL" id="RDV00479.1"/>
    </source>
</evidence>
<keyword evidence="2" id="KW-1185">Reference proteome</keyword>
<dbReference type="EMBL" id="QRGA01000001">
    <property type="protein sequence ID" value="RDV00479.1"/>
    <property type="molecule type" value="Genomic_DNA"/>
</dbReference>
<protein>
    <recommendedName>
        <fullName evidence="3">Lysine-specific metallo-endopeptidase domain-containing protein</fullName>
    </recommendedName>
</protein>
<dbReference type="OrthoDB" id="9129140at2"/>
<dbReference type="AlphaFoldDB" id="A0A3D8K582"/>
<dbReference type="Proteomes" id="UP000256838">
    <property type="component" value="Unassembled WGS sequence"/>
</dbReference>
<name>A0A3D8K582_9BURK</name>
<dbReference type="RefSeq" id="WP_115531747.1">
    <property type="nucleotide sequence ID" value="NZ_QRGA01000001.1"/>
</dbReference>